<evidence type="ECO:0000256" key="2">
    <source>
        <dbReference type="ARBA" id="ARBA00023315"/>
    </source>
</evidence>
<keyword evidence="6" id="KW-1185">Reference proteome</keyword>
<dbReference type="EMBL" id="CP123967">
    <property type="protein sequence ID" value="WGT47028.1"/>
    <property type="molecule type" value="Genomic_DNA"/>
</dbReference>
<accession>A0ABY8PX17</accession>
<protein>
    <submittedName>
        <fullName evidence="5">GNAT family N-acetyltransferase</fullName>
        <ecNumber evidence="5">2.3.1.-</ecNumber>
    </submittedName>
</protein>
<sequence length="174" mass="18766">MSELAILRAAGSDEYPELVAIWRGAVDATHDFISVSDREDIEARLASVYFPAVNLWVSERDGPPIGFAGVIGARLEMLFVDAAQRGSPVGSALLDHAVGVLGVTEVDVNEQNASAVRFYTRRDLPSSAERATTRGAPTRCFTCASRRRSNPPPRSARRPSTSSGNRVVEPVETP</sequence>
<evidence type="ECO:0000256" key="1">
    <source>
        <dbReference type="ARBA" id="ARBA00022679"/>
    </source>
</evidence>
<dbReference type="Gene3D" id="3.40.630.30">
    <property type="match status" value="1"/>
</dbReference>
<dbReference type="InterPro" id="IPR000182">
    <property type="entry name" value="GNAT_dom"/>
</dbReference>
<keyword evidence="2 5" id="KW-0012">Acyltransferase</keyword>
<dbReference type="PROSITE" id="PS51186">
    <property type="entry name" value="GNAT"/>
    <property type="match status" value="1"/>
</dbReference>
<name>A0ABY8PX17_9ACTN</name>
<feature type="region of interest" description="Disordered" evidence="3">
    <location>
        <begin position="126"/>
        <end position="174"/>
    </location>
</feature>
<evidence type="ECO:0000259" key="4">
    <source>
        <dbReference type="PROSITE" id="PS51186"/>
    </source>
</evidence>
<feature type="domain" description="N-acetyltransferase" evidence="4">
    <location>
        <begin position="5"/>
        <end position="174"/>
    </location>
</feature>
<dbReference type="Pfam" id="PF13508">
    <property type="entry name" value="Acetyltransf_7"/>
    <property type="match status" value="1"/>
</dbReference>
<dbReference type="GO" id="GO:0016746">
    <property type="term" value="F:acyltransferase activity"/>
    <property type="evidence" value="ECO:0007669"/>
    <property type="project" value="UniProtKB-KW"/>
</dbReference>
<dbReference type="PANTHER" id="PTHR43800">
    <property type="entry name" value="PEPTIDYL-LYSINE N-ACETYLTRANSFERASE YJAB"/>
    <property type="match status" value="1"/>
</dbReference>
<dbReference type="Proteomes" id="UP001244136">
    <property type="component" value="Chromosome"/>
</dbReference>
<evidence type="ECO:0000313" key="6">
    <source>
        <dbReference type="Proteomes" id="UP001244136"/>
    </source>
</evidence>
<dbReference type="RefSeq" id="WP_281144769.1">
    <property type="nucleotide sequence ID" value="NZ_CP123967.1"/>
</dbReference>
<dbReference type="SUPFAM" id="SSF55729">
    <property type="entry name" value="Acyl-CoA N-acyltransferases (Nat)"/>
    <property type="match status" value="1"/>
</dbReference>
<keyword evidence="1 5" id="KW-0808">Transferase</keyword>
<dbReference type="InterPro" id="IPR016181">
    <property type="entry name" value="Acyl_CoA_acyltransferase"/>
</dbReference>
<gene>
    <name evidence="5" type="ORF">QH948_13030</name>
</gene>
<reference evidence="5 6" key="1">
    <citation type="journal article" date="2008" name="Int. J. Syst. Evol. Microbiol.">
        <title>Tessaracoccus flavescens sp. nov., isolated from marine sediment.</title>
        <authorList>
            <person name="Lee D.W."/>
            <person name="Lee S.D."/>
        </authorList>
    </citation>
    <scope>NUCLEOTIDE SEQUENCE [LARGE SCALE GENOMIC DNA]</scope>
    <source>
        <strain evidence="5 6">T21</strain>
    </source>
</reference>
<dbReference type="CDD" id="cd04301">
    <property type="entry name" value="NAT_SF"/>
    <property type="match status" value="1"/>
</dbReference>
<evidence type="ECO:0000256" key="3">
    <source>
        <dbReference type="SAM" id="MobiDB-lite"/>
    </source>
</evidence>
<dbReference type="EC" id="2.3.1.-" evidence="5"/>
<evidence type="ECO:0000313" key="5">
    <source>
        <dbReference type="EMBL" id="WGT47028.1"/>
    </source>
</evidence>
<dbReference type="PANTHER" id="PTHR43800:SF1">
    <property type="entry name" value="PEPTIDYL-LYSINE N-ACETYLTRANSFERASE YJAB"/>
    <property type="match status" value="1"/>
</dbReference>
<organism evidence="5 6">
    <name type="scientific">Tessaracoccus lacteus</name>
    <dbReference type="NCBI Taxonomy" id="3041766"/>
    <lineage>
        <taxon>Bacteria</taxon>
        <taxon>Bacillati</taxon>
        <taxon>Actinomycetota</taxon>
        <taxon>Actinomycetes</taxon>
        <taxon>Propionibacteriales</taxon>
        <taxon>Propionibacteriaceae</taxon>
        <taxon>Tessaracoccus</taxon>
    </lineage>
</organism>
<proteinExistence type="predicted"/>